<dbReference type="AlphaFoldDB" id="A0A915KJL4"/>
<name>A0A915KJL4_ROMCU</name>
<keyword evidence="1" id="KW-1185">Reference proteome</keyword>
<organism evidence="1 2">
    <name type="scientific">Romanomermis culicivorax</name>
    <name type="common">Nematode worm</name>
    <dbReference type="NCBI Taxonomy" id="13658"/>
    <lineage>
        <taxon>Eukaryota</taxon>
        <taxon>Metazoa</taxon>
        <taxon>Ecdysozoa</taxon>
        <taxon>Nematoda</taxon>
        <taxon>Enoplea</taxon>
        <taxon>Dorylaimia</taxon>
        <taxon>Mermithida</taxon>
        <taxon>Mermithoidea</taxon>
        <taxon>Mermithidae</taxon>
        <taxon>Romanomermis</taxon>
    </lineage>
</organism>
<sequence>HNVKRVVRIHELDQWFKGTFGYWPANPKEPVLLDIWKARHPVCRFNVKKIGQDKVAALFKTTEVDNPSGKQFACYISFALSNVHYRYHRPHGEGMAIHYIMADYLLMQMQVFGHDRMEPEQINAIALHFYQQ</sequence>
<evidence type="ECO:0000313" key="1">
    <source>
        <dbReference type="Proteomes" id="UP000887565"/>
    </source>
</evidence>
<proteinExistence type="predicted"/>
<dbReference type="WBParaSite" id="nRc.2.0.1.t38949-RA">
    <property type="protein sequence ID" value="nRc.2.0.1.t38949-RA"/>
    <property type="gene ID" value="nRc.2.0.1.g38949"/>
</dbReference>
<evidence type="ECO:0000313" key="2">
    <source>
        <dbReference type="WBParaSite" id="nRc.2.0.1.t38949-RA"/>
    </source>
</evidence>
<dbReference type="Proteomes" id="UP000887565">
    <property type="component" value="Unplaced"/>
</dbReference>
<reference evidence="2" key="1">
    <citation type="submission" date="2022-11" db="UniProtKB">
        <authorList>
            <consortium name="WormBaseParasite"/>
        </authorList>
    </citation>
    <scope>IDENTIFICATION</scope>
</reference>
<accession>A0A915KJL4</accession>
<protein>
    <submittedName>
        <fullName evidence="2">Uncharacterized protein</fullName>
    </submittedName>
</protein>